<dbReference type="AlphaFoldDB" id="A0A5C5U4L0"/>
<dbReference type="Proteomes" id="UP000319980">
    <property type="component" value="Unassembled WGS sequence"/>
</dbReference>
<comment type="caution">
    <text evidence="1">The sequence shown here is derived from an EMBL/GenBank/DDBJ whole genome shotgun (WGS) entry which is preliminary data.</text>
</comment>
<name>A0A5C5U4L0_9GAMM</name>
<proteinExistence type="predicted"/>
<protein>
    <submittedName>
        <fullName evidence="1">Uncharacterized protein</fullName>
    </submittedName>
</protein>
<accession>A0A5C5U4L0</accession>
<keyword evidence="2" id="KW-1185">Reference proteome</keyword>
<dbReference type="EMBL" id="VOHK01000004">
    <property type="protein sequence ID" value="TWT20290.1"/>
    <property type="molecule type" value="Genomic_DNA"/>
</dbReference>
<evidence type="ECO:0000313" key="1">
    <source>
        <dbReference type="EMBL" id="TWT20290.1"/>
    </source>
</evidence>
<organism evidence="1 2">
    <name type="scientific">Luteimonas marina</name>
    <dbReference type="NCBI Taxonomy" id="488485"/>
    <lineage>
        <taxon>Bacteria</taxon>
        <taxon>Pseudomonadati</taxon>
        <taxon>Pseudomonadota</taxon>
        <taxon>Gammaproteobacteria</taxon>
        <taxon>Lysobacterales</taxon>
        <taxon>Lysobacteraceae</taxon>
        <taxon>Luteimonas</taxon>
    </lineage>
</organism>
<reference evidence="1 2" key="1">
    <citation type="journal article" date="2008" name="Int. J. Syst. Evol. Microbiol.">
        <title>Luteimonas marina sp. nov., isolated from seawater.</title>
        <authorList>
            <person name="Baik K.S."/>
            <person name="Park S.C."/>
            <person name="Kim M.S."/>
            <person name="Kim E.M."/>
            <person name="Park C."/>
            <person name="Chun J."/>
            <person name="Seong C.N."/>
        </authorList>
    </citation>
    <scope>NUCLEOTIDE SEQUENCE [LARGE SCALE GENOMIC DNA]</scope>
    <source>
        <strain evidence="1 2">FR1330</strain>
    </source>
</reference>
<gene>
    <name evidence="1" type="ORF">FQY83_11190</name>
</gene>
<sequence length="79" mass="8739">MVALLRNGEDLSTAFGSFGVEKSSRQLNYGVQIPILVTYEDLDGRRYKGRMPLKVFARNGFAGAVWSKSKPSSRGTRQA</sequence>
<evidence type="ECO:0000313" key="2">
    <source>
        <dbReference type="Proteomes" id="UP000319980"/>
    </source>
</evidence>